<dbReference type="OrthoDB" id="2411592at2"/>
<feature type="signal peptide" evidence="6">
    <location>
        <begin position="1"/>
        <end position="31"/>
    </location>
</feature>
<gene>
    <name evidence="7" type="ORF">C273_04390</name>
</gene>
<dbReference type="EMBL" id="AMSQ01000005">
    <property type="protein sequence ID" value="EKU49013.1"/>
    <property type="molecule type" value="Genomic_DNA"/>
</dbReference>
<evidence type="ECO:0000256" key="1">
    <source>
        <dbReference type="ARBA" id="ARBA00004613"/>
    </source>
</evidence>
<feature type="chain" id="PRO_5003925858" description="Immunodominant staphylococcal antigen B" evidence="6">
    <location>
        <begin position="32"/>
        <end position="180"/>
    </location>
</feature>
<comment type="subcellular location">
    <subcellularLocation>
        <location evidence="1">Secreted</location>
    </subcellularLocation>
</comment>
<keyword evidence="2" id="KW-0964">Secreted</keyword>
<name>K9ANQ2_9STAP</name>
<evidence type="ECO:0000256" key="4">
    <source>
        <dbReference type="ARBA" id="ARBA00093777"/>
    </source>
</evidence>
<dbReference type="Proteomes" id="UP000009885">
    <property type="component" value="Unassembled WGS sequence"/>
</dbReference>
<dbReference type="AlphaFoldDB" id="K9ANQ2"/>
<evidence type="ECO:0000256" key="5">
    <source>
        <dbReference type="ARBA" id="ARBA00093792"/>
    </source>
</evidence>
<evidence type="ECO:0000313" key="7">
    <source>
        <dbReference type="EMBL" id="EKU49013.1"/>
    </source>
</evidence>
<evidence type="ECO:0000313" key="8">
    <source>
        <dbReference type="Proteomes" id="UP000009885"/>
    </source>
</evidence>
<comment type="caution">
    <text evidence="7">The sequence shown here is derived from an EMBL/GenBank/DDBJ whole genome shotgun (WGS) entry which is preliminary data.</text>
</comment>
<dbReference type="PATRIC" id="fig|1229783.3.peg.885"/>
<dbReference type="InterPro" id="IPR058086">
    <property type="entry name" value="IsaB"/>
</dbReference>
<sequence>MKKMIKVVAATGIAFSSLFATGMTFNNDAHAQDTQSVTPWYEYNGNAGNNAGFLVDQDFVRAVKYNNVTLNGYKLNLGAYNVEETSSKFDSKYDQQFLFFDKDKRPDGTTIVLDEGQLTKKDVFKAYGTNYEFTPAYHTPDGDAYKVNGTYTYNLNGNNVSFRITNGNVEVVGLGSTAWV</sequence>
<dbReference type="STRING" id="1229783.C273_04390"/>
<dbReference type="NCBIfam" id="NF047686">
    <property type="entry name" value="IsaB_fam"/>
    <property type="match status" value="1"/>
</dbReference>
<comment type="similarity">
    <text evidence="4">Belongs to the IsaB family.</text>
</comment>
<reference evidence="7 8" key="1">
    <citation type="journal article" date="2013" name="Genome Announc.">
        <title>Genome Sequence of Staphylococcus massiliensis Strain S46, Isolated from the Surface of Healthy Human Skin.</title>
        <authorList>
            <person name="Srivastav R."/>
            <person name="Singh A."/>
            <person name="Jangir P.K."/>
            <person name="Kumari C."/>
            <person name="Muduli S."/>
            <person name="Sharma R."/>
        </authorList>
    </citation>
    <scope>NUCLEOTIDE SEQUENCE [LARGE SCALE GENOMIC DNA]</scope>
    <source>
        <strain evidence="7 8">S46</strain>
    </source>
</reference>
<evidence type="ECO:0000256" key="6">
    <source>
        <dbReference type="SAM" id="SignalP"/>
    </source>
</evidence>
<proteinExistence type="inferred from homology"/>
<dbReference type="RefSeq" id="WP_009382904.1">
    <property type="nucleotide sequence ID" value="NZ_AMSQ01000005.1"/>
</dbReference>
<dbReference type="eggNOG" id="ENOG503461H">
    <property type="taxonomic scope" value="Bacteria"/>
</dbReference>
<evidence type="ECO:0000256" key="2">
    <source>
        <dbReference type="ARBA" id="ARBA00022525"/>
    </source>
</evidence>
<protein>
    <recommendedName>
        <fullName evidence="5">Immunodominant staphylococcal antigen B</fullName>
    </recommendedName>
</protein>
<keyword evidence="3 6" id="KW-0732">Signal</keyword>
<accession>K9ANQ2</accession>
<keyword evidence="8" id="KW-1185">Reference proteome</keyword>
<evidence type="ECO:0000256" key="3">
    <source>
        <dbReference type="ARBA" id="ARBA00022729"/>
    </source>
</evidence>
<organism evidence="7 8">
    <name type="scientific">Staphylococcus massiliensis S46</name>
    <dbReference type="NCBI Taxonomy" id="1229783"/>
    <lineage>
        <taxon>Bacteria</taxon>
        <taxon>Bacillati</taxon>
        <taxon>Bacillota</taxon>
        <taxon>Bacilli</taxon>
        <taxon>Bacillales</taxon>
        <taxon>Staphylococcaceae</taxon>
        <taxon>Staphylococcus</taxon>
    </lineage>
</organism>